<organism evidence="9 10">
    <name type="scientific">Candidatus Woesebacteria bacterium GW2011_GWB1_38_8</name>
    <dbReference type="NCBI Taxonomy" id="1618570"/>
    <lineage>
        <taxon>Bacteria</taxon>
        <taxon>Candidatus Woeseibacteriota</taxon>
    </lineage>
</organism>
<dbReference type="GO" id="GO:0009103">
    <property type="term" value="P:lipopolysaccharide biosynthetic process"/>
    <property type="evidence" value="ECO:0007669"/>
    <property type="project" value="UniProtKB-KW"/>
</dbReference>
<keyword evidence="2" id="KW-0328">Glycosyltransferase</keyword>
<keyword evidence="3 9" id="KW-0808">Transferase</keyword>
<evidence type="ECO:0000259" key="8">
    <source>
        <dbReference type="Pfam" id="PF00535"/>
    </source>
</evidence>
<dbReference type="EMBL" id="LBVL01000001">
    <property type="protein sequence ID" value="KKQ86229.1"/>
    <property type="molecule type" value="Genomic_DNA"/>
</dbReference>
<reference evidence="9 10" key="1">
    <citation type="journal article" date="2015" name="Nature">
        <title>rRNA introns, odd ribosomes, and small enigmatic genomes across a large radiation of phyla.</title>
        <authorList>
            <person name="Brown C.T."/>
            <person name="Hug L.A."/>
            <person name="Thomas B.C."/>
            <person name="Sharon I."/>
            <person name="Castelle C.J."/>
            <person name="Singh A."/>
            <person name="Wilkins M.J."/>
            <person name="Williams K.H."/>
            <person name="Banfield J.F."/>
        </authorList>
    </citation>
    <scope>NUCLEOTIDE SEQUENCE [LARGE SCALE GENOMIC DNA]</scope>
</reference>
<keyword evidence="6" id="KW-1133">Transmembrane helix</keyword>
<dbReference type="STRING" id="1618570.UT08_C0001G0095"/>
<evidence type="ECO:0000256" key="6">
    <source>
        <dbReference type="ARBA" id="ARBA00022989"/>
    </source>
</evidence>
<dbReference type="PANTHER" id="PTHR48090:SF3">
    <property type="entry name" value="UNDECAPRENYL-PHOSPHATE 4-DEOXY-4-FORMAMIDO-L-ARABINOSE TRANSFERASE"/>
    <property type="match status" value="1"/>
</dbReference>
<feature type="domain" description="Glycosyltransferase 2-like" evidence="8">
    <location>
        <begin position="9"/>
        <end position="173"/>
    </location>
</feature>
<keyword evidence="1" id="KW-1003">Cell membrane</keyword>
<gene>
    <name evidence="9" type="ORF">UT08_C0001G0095</name>
</gene>
<dbReference type="PANTHER" id="PTHR48090">
    <property type="entry name" value="UNDECAPRENYL-PHOSPHATE 4-DEOXY-4-FORMAMIDO-L-ARABINOSE TRANSFERASE-RELATED"/>
    <property type="match status" value="1"/>
</dbReference>
<accession>A0A0G0NK11</accession>
<sequence length="236" mass="27269">MTKIIKELSVFLPTFNEEKNIEKVVRNTRRILVKVADKWEIIIVEDGSKDKTPEITDRIANKEIGVKVVHHKLNRGYGGALKSGFSNTKYEWIAFTDADGQFDFSEITKFIKKQKETGADLVLGIRTKRADSFIRKILTWGWSVVLPRVLFGLKVTDYSCGFKMIRKKIYKSVLPLVGEEKVTQIEMLVKAQRTGFKFAEVGINHYPRKFGHQTGADFKVVFRSVKDLLKLWWILR</sequence>
<dbReference type="SUPFAM" id="SSF53448">
    <property type="entry name" value="Nucleotide-diphospho-sugar transferases"/>
    <property type="match status" value="1"/>
</dbReference>
<name>A0A0G0NK11_9BACT</name>
<evidence type="ECO:0000256" key="7">
    <source>
        <dbReference type="ARBA" id="ARBA00023136"/>
    </source>
</evidence>
<keyword evidence="5" id="KW-0448">Lipopolysaccharide biosynthesis</keyword>
<dbReference type="Proteomes" id="UP000034081">
    <property type="component" value="Unassembled WGS sequence"/>
</dbReference>
<dbReference type="InterPro" id="IPR029044">
    <property type="entry name" value="Nucleotide-diphossugar_trans"/>
</dbReference>
<dbReference type="Gene3D" id="3.90.550.10">
    <property type="entry name" value="Spore Coat Polysaccharide Biosynthesis Protein SpsA, Chain A"/>
    <property type="match status" value="1"/>
</dbReference>
<dbReference type="Pfam" id="PF00535">
    <property type="entry name" value="Glycos_transf_2"/>
    <property type="match status" value="1"/>
</dbReference>
<evidence type="ECO:0000313" key="9">
    <source>
        <dbReference type="EMBL" id="KKQ86229.1"/>
    </source>
</evidence>
<dbReference type="CDD" id="cd04179">
    <property type="entry name" value="DPM_DPG-synthase_like"/>
    <property type="match status" value="1"/>
</dbReference>
<evidence type="ECO:0000256" key="2">
    <source>
        <dbReference type="ARBA" id="ARBA00022676"/>
    </source>
</evidence>
<evidence type="ECO:0000256" key="5">
    <source>
        <dbReference type="ARBA" id="ARBA00022985"/>
    </source>
</evidence>
<evidence type="ECO:0000256" key="4">
    <source>
        <dbReference type="ARBA" id="ARBA00022692"/>
    </source>
</evidence>
<dbReference type="GO" id="GO:0005886">
    <property type="term" value="C:plasma membrane"/>
    <property type="evidence" value="ECO:0007669"/>
    <property type="project" value="TreeGrafter"/>
</dbReference>
<dbReference type="InterPro" id="IPR001173">
    <property type="entry name" value="Glyco_trans_2-like"/>
</dbReference>
<keyword evidence="4" id="KW-0812">Transmembrane</keyword>
<evidence type="ECO:0000256" key="1">
    <source>
        <dbReference type="ARBA" id="ARBA00022475"/>
    </source>
</evidence>
<comment type="caution">
    <text evidence="9">The sequence shown here is derived from an EMBL/GenBank/DDBJ whole genome shotgun (WGS) entry which is preliminary data.</text>
</comment>
<dbReference type="AlphaFoldDB" id="A0A0G0NK11"/>
<evidence type="ECO:0000313" key="10">
    <source>
        <dbReference type="Proteomes" id="UP000034081"/>
    </source>
</evidence>
<protein>
    <submittedName>
        <fullName evidence="9">Glycosyltransferase</fullName>
    </submittedName>
</protein>
<proteinExistence type="predicted"/>
<dbReference type="GO" id="GO:0099621">
    <property type="term" value="F:undecaprenyl-phosphate 4-deoxy-4-formamido-L-arabinose transferase activity"/>
    <property type="evidence" value="ECO:0007669"/>
    <property type="project" value="TreeGrafter"/>
</dbReference>
<dbReference type="InterPro" id="IPR050256">
    <property type="entry name" value="Glycosyltransferase_2"/>
</dbReference>
<evidence type="ECO:0000256" key="3">
    <source>
        <dbReference type="ARBA" id="ARBA00022679"/>
    </source>
</evidence>
<keyword evidence="7" id="KW-0472">Membrane</keyword>